<dbReference type="EMBL" id="VAFL01000001">
    <property type="protein sequence ID" value="TKW68661.1"/>
    <property type="molecule type" value="Genomic_DNA"/>
</dbReference>
<dbReference type="Pfam" id="PF05962">
    <property type="entry name" value="HutD"/>
    <property type="match status" value="1"/>
</dbReference>
<dbReference type="Gene3D" id="2.60.120.10">
    <property type="entry name" value="Jelly Rolls"/>
    <property type="match status" value="1"/>
</dbReference>
<comment type="caution">
    <text evidence="1">The sequence shown here is derived from an EMBL/GenBank/DDBJ whole genome shotgun (WGS) entry which is preliminary data.</text>
</comment>
<dbReference type="CDD" id="cd20293">
    <property type="entry name" value="cupin_HutD_N"/>
    <property type="match status" value="1"/>
</dbReference>
<dbReference type="PANTHER" id="PTHR37943:SF1">
    <property type="entry name" value="PROTEIN VES"/>
    <property type="match status" value="1"/>
</dbReference>
<evidence type="ECO:0000313" key="1">
    <source>
        <dbReference type="EMBL" id="TKW68661.1"/>
    </source>
</evidence>
<gene>
    <name evidence="1" type="ORF">DI616_01310</name>
</gene>
<dbReference type="InterPro" id="IPR011051">
    <property type="entry name" value="RmlC_Cupin_sf"/>
</dbReference>
<dbReference type="PANTHER" id="PTHR37943">
    <property type="entry name" value="PROTEIN VES"/>
    <property type="match status" value="1"/>
</dbReference>
<proteinExistence type="predicted"/>
<protein>
    <submittedName>
        <fullName evidence="1">HutD family protein</fullName>
    </submittedName>
</protein>
<organism evidence="1 2">
    <name type="scientific">Paracoccus denitrificans</name>
    <dbReference type="NCBI Taxonomy" id="266"/>
    <lineage>
        <taxon>Bacteria</taxon>
        <taxon>Pseudomonadati</taxon>
        <taxon>Pseudomonadota</taxon>
        <taxon>Alphaproteobacteria</taxon>
        <taxon>Rhodobacterales</taxon>
        <taxon>Paracoccaceae</taxon>
        <taxon>Paracoccus</taxon>
    </lineage>
</organism>
<dbReference type="Proteomes" id="UP000315344">
    <property type="component" value="Unassembled WGS sequence"/>
</dbReference>
<sequence length="194" mass="20748">MRPGKRAAPAPDTGQLTVFTEIHRADERRFSTWRNGGGQTAEILCHPDGAGFDDFGWRISTAQVAASGPFSIFPDVTRSLTVITGGQLCLVFPDGRTALLDDRSSPFVFPGDISCDCTLIGPAVLDLNVLVRPPFACTVTRGSTGEETGLRFVFALRDLPAQGLYAHDLGRLLDAAPSPVLTREDAVMVTISAD</sequence>
<dbReference type="InterPro" id="IPR014710">
    <property type="entry name" value="RmlC-like_jellyroll"/>
</dbReference>
<dbReference type="AlphaFoldDB" id="A0A533ID13"/>
<dbReference type="SUPFAM" id="SSF51182">
    <property type="entry name" value="RmlC-like cupins"/>
    <property type="match status" value="1"/>
</dbReference>
<reference evidence="1 2" key="1">
    <citation type="journal article" date="2017" name="Nat. Commun.">
        <title>In situ click chemistry generation of cyclooxygenase-2 inhibitors.</title>
        <authorList>
            <person name="Bhardwaj A."/>
            <person name="Kaur J."/>
            <person name="Wuest M."/>
            <person name="Wuest F."/>
        </authorList>
    </citation>
    <scope>NUCLEOTIDE SEQUENCE [LARGE SCALE GENOMIC DNA]</scope>
    <source>
        <strain evidence="1">S2_012_000_R3_94</strain>
    </source>
</reference>
<dbReference type="InterPro" id="IPR010282">
    <property type="entry name" value="Uncharacterised_HutD/Ves"/>
</dbReference>
<evidence type="ECO:0000313" key="2">
    <source>
        <dbReference type="Proteomes" id="UP000315344"/>
    </source>
</evidence>
<name>A0A533ID13_PARDE</name>
<accession>A0A533ID13</accession>